<feature type="region of interest" description="Disordered" evidence="1">
    <location>
        <begin position="1"/>
        <end position="124"/>
    </location>
</feature>
<name>A0A3P8NQY0_ASTCA</name>
<organism evidence="2 3">
    <name type="scientific">Astatotilapia calliptera</name>
    <name type="common">Eastern happy</name>
    <name type="synonym">Chromis callipterus</name>
    <dbReference type="NCBI Taxonomy" id="8154"/>
    <lineage>
        <taxon>Eukaryota</taxon>
        <taxon>Metazoa</taxon>
        <taxon>Chordata</taxon>
        <taxon>Craniata</taxon>
        <taxon>Vertebrata</taxon>
        <taxon>Euteleostomi</taxon>
        <taxon>Actinopterygii</taxon>
        <taxon>Neopterygii</taxon>
        <taxon>Teleostei</taxon>
        <taxon>Neoteleostei</taxon>
        <taxon>Acanthomorphata</taxon>
        <taxon>Ovalentaria</taxon>
        <taxon>Cichlomorphae</taxon>
        <taxon>Cichliformes</taxon>
        <taxon>Cichlidae</taxon>
        <taxon>African cichlids</taxon>
        <taxon>Pseudocrenilabrinae</taxon>
        <taxon>Haplochromini</taxon>
        <taxon>Astatotilapia</taxon>
    </lineage>
</organism>
<feature type="compositionally biased region" description="Basic and acidic residues" evidence="1">
    <location>
        <begin position="1"/>
        <end position="11"/>
    </location>
</feature>
<dbReference type="AlphaFoldDB" id="A0A3P8NQY0"/>
<accession>A0A3P8NQY0</accession>
<reference evidence="2" key="3">
    <citation type="submission" date="2025-08" db="UniProtKB">
        <authorList>
            <consortium name="Ensembl"/>
        </authorList>
    </citation>
    <scope>IDENTIFICATION</scope>
</reference>
<feature type="compositionally biased region" description="Polar residues" evidence="1">
    <location>
        <begin position="115"/>
        <end position="124"/>
    </location>
</feature>
<proteinExistence type="predicted"/>
<reference evidence="3" key="2">
    <citation type="submission" date="2023-03" db="EMBL/GenBank/DDBJ databases">
        <authorList>
            <consortium name="Wellcome Sanger Institute Data Sharing"/>
        </authorList>
    </citation>
    <scope>NUCLEOTIDE SEQUENCE [LARGE SCALE GENOMIC DNA]</scope>
</reference>
<dbReference type="Ensembl" id="ENSACLT00000007366.2">
    <property type="protein sequence ID" value="ENSACLP00000007205.2"/>
    <property type="gene ID" value="ENSACLG00000004874.2"/>
</dbReference>
<sequence>CMPECSGRHTESPQTESTPRQHRWAATWSAAETRQFRRAAEPGEADAESEAGPGEADAEAEAGPGEADAEAEAGPVEAEAEAGPGEAATESDAGPGGAEASGWRQAEPVGAEASANLTRDSARV</sequence>
<evidence type="ECO:0000313" key="2">
    <source>
        <dbReference type="Ensembl" id="ENSACLP00000007205.2"/>
    </source>
</evidence>
<evidence type="ECO:0000313" key="3">
    <source>
        <dbReference type="Proteomes" id="UP000265100"/>
    </source>
</evidence>
<keyword evidence="3" id="KW-1185">Reference proteome</keyword>
<reference evidence="2" key="4">
    <citation type="submission" date="2025-09" db="UniProtKB">
        <authorList>
            <consortium name="Ensembl"/>
        </authorList>
    </citation>
    <scope>IDENTIFICATION</scope>
</reference>
<feature type="compositionally biased region" description="Low complexity" evidence="1">
    <location>
        <begin position="50"/>
        <end position="88"/>
    </location>
</feature>
<dbReference type="STRING" id="8154.ENSACLP00000007205"/>
<evidence type="ECO:0000256" key="1">
    <source>
        <dbReference type="SAM" id="MobiDB-lite"/>
    </source>
</evidence>
<protein>
    <submittedName>
        <fullName evidence="2">Uncharacterized protein</fullName>
    </submittedName>
</protein>
<dbReference type="Proteomes" id="UP000265100">
    <property type="component" value="Chromosome 20"/>
</dbReference>
<reference evidence="2 3" key="1">
    <citation type="submission" date="2018-05" db="EMBL/GenBank/DDBJ databases">
        <authorList>
            <person name="Datahose"/>
        </authorList>
    </citation>
    <scope>NUCLEOTIDE SEQUENCE</scope>
</reference>